<dbReference type="EMBL" id="PNCJ01000005">
    <property type="protein sequence ID" value="TMP39500.1"/>
    <property type="molecule type" value="Genomic_DNA"/>
</dbReference>
<sequence>MIVLIMNTPNFLFFVFKMKPFFFVLLVVLTACSSVPQVPVVNNHLTGVTYQGRGAAAGPMLVGAMGPVGIAVGFAIDEGIAKEIGSALKDSQAQGKKEVAAVIAELYPEAELVKLLSLDFKAQRGNDDFAFATVELLLRSKENERQLCFLTNPGNLLALKETSLSWSLIAESISASRVCKQSTD</sequence>
<accession>A0A5S3X531</accession>
<proteinExistence type="predicted"/>
<dbReference type="Proteomes" id="UP000306719">
    <property type="component" value="Unassembled WGS sequence"/>
</dbReference>
<reference evidence="2" key="2">
    <citation type="submission" date="2019-06" db="EMBL/GenBank/DDBJ databases">
        <title>Co-occurence of chitin degradation, pigmentation and bioactivity in marine Pseudoalteromonas.</title>
        <authorList>
            <person name="Sonnenschein E.C."/>
            <person name="Bech P.K."/>
        </authorList>
    </citation>
    <scope>NUCLEOTIDE SEQUENCE [LARGE SCALE GENOMIC DNA]</scope>
    <source>
        <strain evidence="2">S2599</strain>
    </source>
</reference>
<evidence type="ECO:0000313" key="1">
    <source>
        <dbReference type="EMBL" id="TMP39500.1"/>
    </source>
</evidence>
<organism evidence="1 2">
    <name type="scientific">Pseudoalteromonas rubra</name>
    <dbReference type="NCBI Taxonomy" id="43658"/>
    <lineage>
        <taxon>Bacteria</taxon>
        <taxon>Pseudomonadati</taxon>
        <taxon>Pseudomonadota</taxon>
        <taxon>Gammaproteobacteria</taxon>
        <taxon>Alteromonadales</taxon>
        <taxon>Pseudoalteromonadaceae</taxon>
        <taxon>Pseudoalteromonas</taxon>
    </lineage>
</organism>
<dbReference type="AlphaFoldDB" id="A0A5S3X531"/>
<name>A0A5S3X531_9GAMM</name>
<reference evidence="1 2" key="1">
    <citation type="submission" date="2018-01" db="EMBL/GenBank/DDBJ databases">
        <authorList>
            <person name="Paulsen S."/>
            <person name="Gram L.K."/>
        </authorList>
    </citation>
    <scope>NUCLEOTIDE SEQUENCE [LARGE SCALE GENOMIC DNA]</scope>
    <source>
        <strain evidence="1 2">S2599</strain>
    </source>
</reference>
<evidence type="ECO:0000313" key="2">
    <source>
        <dbReference type="Proteomes" id="UP000306719"/>
    </source>
</evidence>
<gene>
    <name evidence="1" type="ORF">CWB98_02590</name>
</gene>
<comment type="caution">
    <text evidence="1">The sequence shown here is derived from an EMBL/GenBank/DDBJ whole genome shotgun (WGS) entry which is preliminary data.</text>
</comment>
<protein>
    <submittedName>
        <fullName evidence="1">Uncharacterized protein</fullName>
    </submittedName>
</protein>